<evidence type="ECO:0000313" key="4">
    <source>
        <dbReference type="EMBL" id="KAF0322645.1"/>
    </source>
</evidence>
<dbReference type="SUPFAM" id="SSF54909">
    <property type="entry name" value="Dimeric alpha+beta barrel"/>
    <property type="match status" value="1"/>
</dbReference>
<dbReference type="EMBL" id="WOWK01000059">
    <property type="protein sequence ID" value="KAF0322645.1"/>
    <property type="molecule type" value="Genomic_DNA"/>
</dbReference>
<evidence type="ECO:0000259" key="3">
    <source>
        <dbReference type="Pfam" id="PF07110"/>
    </source>
</evidence>
<protein>
    <recommendedName>
        <fullName evidence="3">EthD domain-containing protein</fullName>
    </recommendedName>
</protein>
<name>A0A8H3ZT55_9PEZI</name>
<accession>A0A8H3ZT55</accession>
<gene>
    <name evidence="4" type="ORF">GQ607_010102</name>
</gene>
<dbReference type="InterPro" id="IPR044053">
    <property type="entry name" value="AsaB-like"/>
</dbReference>
<feature type="domain" description="EthD" evidence="3">
    <location>
        <begin position="374"/>
        <end position="472"/>
    </location>
</feature>
<dbReference type="NCBIfam" id="NF041278">
    <property type="entry name" value="CmcJ_NvfI_EfuI"/>
    <property type="match status" value="2"/>
</dbReference>
<comment type="similarity">
    <text evidence="1">Belongs to the tpcK family.</text>
</comment>
<proteinExistence type="inferred from homology"/>
<dbReference type="InterPro" id="IPR011008">
    <property type="entry name" value="Dimeric_a/b-barrel"/>
</dbReference>
<evidence type="ECO:0000313" key="5">
    <source>
        <dbReference type="Proteomes" id="UP000434172"/>
    </source>
</evidence>
<dbReference type="PANTHER" id="PTHR34598:SF3">
    <property type="entry name" value="OXIDOREDUCTASE AN1597"/>
    <property type="match status" value="1"/>
</dbReference>
<comment type="similarity">
    <text evidence="2">Belongs to the asaB hydroxylase/desaturase family.</text>
</comment>
<reference evidence="4 5" key="1">
    <citation type="submission" date="2019-12" db="EMBL/GenBank/DDBJ databases">
        <title>A genome sequence resource for the geographically widespread anthracnose pathogen Colletotrichum asianum.</title>
        <authorList>
            <person name="Meng Y."/>
        </authorList>
    </citation>
    <scope>NUCLEOTIDE SEQUENCE [LARGE SCALE GENOMIC DNA]</scope>
    <source>
        <strain evidence="4 5">ICMP 18580</strain>
    </source>
</reference>
<dbReference type="Pfam" id="PF07110">
    <property type="entry name" value="EthD"/>
    <property type="match status" value="1"/>
</dbReference>
<comment type="caution">
    <text evidence="4">The sequence shown here is derived from an EMBL/GenBank/DDBJ whole genome shotgun (WGS) entry which is preliminary data.</text>
</comment>
<dbReference type="PANTHER" id="PTHR34598">
    <property type="entry name" value="BLL6449 PROTEIN"/>
    <property type="match status" value="1"/>
</dbReference>
<dbReference type="InterPro" id="IPR009799">
    <property type="entry name" value="EthD_dom"/>
</dbReference>
<keyword evidence="5" id="KW-1185">Reference proteome</keyword>
<evidence type="ECO:0000256" key="1">
    <source>
        <dbReference type="ARBA" id="ARBA00005986"/>
    </source>
</evidence>
<evidence type="ECO:0000256" key="2">
    <source>
        <dbReference type="ARBA" id="ARBA00023604"/>
    </source>
</evidence>
<dbReference type="OrthoDB" id="412788at2759"/>
<organism evidence="4 5">
    <name type="scientific">Colletotrichum asianum</name>
    <dbReference type="NCBI Taxonomy" id="702518"/>
    <lineage>
        <taxon>Eukaryota</taxon>
        <taxon>Fungi</taxon>
        <taxon>Dikarya</taxon>
        <taxon>Ascomycota</taxon>
        <taxon>Pezizomycotina</taxon>
        <taxon>Sordariomycetes</taxon>
        <taxon>Hypocreomycetidae</taxon>
        <taxon>Glomerellales</taxon>
        <taxon>Glomerellaceae</taxon>
        <taxon>Colletotrichum</taxon>
        <taxon>Colletotrichum gloeosporioides species complex</taxon>
    </lineage>
</organism>
<dbReference type="AlphaFoldDB" id="A0A8H3ZT55"/>
<sequence length="858" mass="98594">MPHVTKTPQSVQAYVNCHLPPAKGEKYPVQYIATVGFQRAKYDKQLVNVTDSRTCEDDFKLDTHGFQWVESTIQEKQWDGDYRFGLPPQLQKDVQDLLKRHTGATYVHPFAPHVIRRDSHQKIVNIEDNVPDDAMLNMQPPAMFVHVDQSYDGAQIILDRLPEAEMLRAKTGNRWGIINVWQPLKPVNREPLAVCDARSVDESDLVPVTTRIVIGKPPNVMNKDNEQWHMKASPKHKWYYASNMTMDEALLIKCFDSKQFSQSSTRNEMGEMSLTSVVDEHINSVAFALDSLICLLDGLIALDIELQRLDSAEGGNLLARCVGSLLSLGEVATSQEDVNSAVVDNLHSIHSIARMGSNDQSNRLLAYNIYVYRKPDMDEQSHHHHLEHVNSPIITSLLKKYGAISYSVTHNDSTSKAAFKRLFPDAPEAMLLDYDSVISMIVPNIECIEKMREDPDFMQKFIPDHFNFADMSRSRCIVGWVENYNFQKGIPALCFQRRSAPNQTTMPTLELNYATKDELAFLDTDIQRKLTVSGDTVEYKATAEVDKEKEAEERAKLDAIDNHNVSAYTVTLNYRLDPRKGGDEMIWGGTFAQMRRKYDPREVVIQNARGKESEFSLDKTGFQFEHFPTSYKDFPWSPIDEHLNKVYNAECEEFMRKITGASDVRLISHIIRQRQWEKTDPEEEAKKPDMAMTDGGLLSARFVHIDQSDLGAIRRLYDDMPPGEGAKHDGKHRWAIINLWRPWEQVHREPLALCDARSVRDDELHDTMHCVPFQWPRKPTENHMWQIAPPESSTQHKWWFRSGMTRDDVILIKIFDSKKDGRARRTPHSAFPTPDDIGPARRSIETRFFVFWEDESCE</sequence>
<dbReference type="Proteomes" id="UP000434172">
    <property type="component" value="Unassembled WGS sequence"/>
</dbReference>
<dbReference type="GO" id="GO:0016491">
    <property type="term" value="F:oxidoreductase activity"/>
    <property type="evidence" value="ECO:0007669"/>
    <property type="project" value="InterPro"/>
</dbReference>